<feature type="non-terminal residue" evidence="5">
    <location>
        <position position="1"/>
    </location>
</feature>
<dbReference type="InterPro" id="IPR009091">
    <property type="entry name" value="RCC1/BLIP-II"/>
</dbReference>
<dbReference type="PRINTS" id="PR00633">
    <property type="entry name" value="RCCNDNSATION"/>
</dbReference>
<reference evidence="5" key="1">
    <citation type="submission" date="2019-12" db="EMBL/GenBank/DDBJ databases">
        <title>Genome sequencing and annotation of Brassica cretica.</title>
        <authorList>
            <person name="Studholme D.J."/>
            <person name="Sarris P.F."/>
        </authorList>
    </citation>
    <scope>NUCLEOTIDE SEQUENCE</scope>
    <source>
        <strain evidence="5">PFS-001/15</strain>
        <tissue evidence="5">Leaf</tissue>
    </source>
</reference>
<dbReference type="Proteomes" id="UP000712281">
    <property type="component" value="Unassembled WGS sequence"/>
</dbReference>
<gene>
    <name evidence="5" type="ORF">F2Q68_00004008</name>
</gene>
<dbReference type="InterPro" id="IPR058923">
    <property type="entry name" value="RCC1-like_dom"/>
</dbReference>
<evidence type="ECO:0000313" key="5">
    <source>
        <dbReference type="EMBL" id="KAF2582770.1"/>
    </source>
</evidence>
<evidence type="ECO:0000256" key="1">
    <source>
        <dbReference type="ARBA" id="ARBA00022737"/>
    </source>
</evidence>
<feature type="compositionally biased region" description="Low complexity" evidence="3">
    <location>
        <begin position="1"/>
        <end position="16"/>
    </location>
</feature>
<dbReference type="SUPFAM" id="SSF50985">
    <property type="entry name" value="RCC1/BLIP-II"/>
    <property type="match status" value="1"/>
</dbReference>
<feature type="repeat" description="RCC1" evidence="2">
    <location>
        <begin position="178"/>
        <end position="229"/>
    </location>
</feature>
<dbReference type="PANTHER" id="PTHR22872">
    <property type="entry name" value="BTK-BINDING PROTEIN-RELATED"/>
    <property type="match status" value="1"/>
</dbReference>
<evidence type="ECO:0000259" key="4">
    <source>
        <dbReference type="Pfam" id="PF25390"/>
    </source>
</evidence>
<feature type="repeat" description="RCC1" evidence="2">
    <location>
        <begin position="126"/>
        <end position="177"/>
    </location>
</feature>
<feature type="repeat" description="RCC1" evidence="2">
    <location>
        <begin position="230"/>
        <end position="281"/>
    </location>
</feature>
<feature type="region of interest" description="Disordered" evidence="3">
    <location>
        <begin position="1"/>
        <end position="60"/>
    </location>
</feature>
<name>A0A8S9JJN1_BRACR</name>
<proteinExistence type="predicted"/>
<sequence length="329" mass="35969">TKLKIPKLIPKSKNPKTLAGDPTNRKPDRVSCSRICSSSRPRSASAQGVPDPSSDVRDPRAAPARDLTFKLCFHVCLYFGRGDFGRLGHGNSSDLFTPLPIKALHGIRIKQIACGDSHCLAVTMDGEVQSWGRNQNGQLGLGDTEDSLVPQKIRAFEGMRIKMVAAGAEHTAAVTEDGDLYGWGWGRYGNLGLGDRNDRLVPERVTSASGEKMSMVACGWRHTIAVSYSGALYTYGWSKYGQLGHGDLEDHLVPHKLEALSNSVISQISGGWRHTMALTSDGKLYGWGWNKFGQVGVGDNLDQCSPLQVWFPDDQACFLSYNDPLQDFN</sequence>
<evidence type="ECO:0000256" key="3">
    <source>
        <dbReference type="SAM" id="MobiDB-lite"/>
    </source>
</evidence>
<feature type="domain" description="RCC1-like" evidence="4">
    <location>
        <begin position="78"/>
        <end position="309"/>
    </location>
</feature>
<dbReference type="PROSITE" id="PS00626">
    <property type="entry name" value="RCC1_2"/>
    <property type="match status" value="3"/>
</dbReference>
<feature type="repeat" description="RCC1" evidence="2">
    <location>
        <begin position="74"/>
        <end position="125"/>
    </location>
</feature>
<evidence type="ECO:0000313" key="6">
    <source>
        <dbReference type="Proteomes" id="UP000712281"/>
    </source>
</evidence>
<dbReference type="PROSITE" id="PS50012">
    <property type="entry name" value="RCC1_3"/>
    <property type="match status" value="5"/>
</dbReference>
<evidence type="ECO:0000256" key="2">
    <source>
        <dbReference type="PROSITE-ProRule" id="PRU00235"/>
    </source>
</evidence>
<dbReference type="InterPro" id="IPR000408">
    <property type="entry name" value="Reg_chr_condens"/>
</dbReference>
<feature type="compositionally biased region" description="Low complexity" evidence="3">
    <location>
        <begin position="32"/>
        <end position="46"/>
    </location>
</feature>
<organism evidence="5 6">
    <name type="scientific">Brassica cretica</name>
    <name type="common">Mustard</name>
    <dbReference type="NCBI Taxonomy" id="69181"/>
    <lineage>
        <taxon>Eukaryota</taxon>
        <taxon>Viridiplantae</taxon>
        <taxon>Streptophyta</taxon>
        <taxon>Embryophyta</taxon>
        <taxon>Tracheophyta</taxon>
        <taxon>Spermatophyta</taxon>
        <taxon>Magnoliopsida</taxon>
        <taxon>eudicotyledons</taxon>
        <taxon>Gunneridae</taxon>
        <taxon>Pentapetalae</taxon>
        <taxon>rosids</taxon>
        <taxon>malvids</taxon>
        <taxon>Brassicales</taxon>
        <taxon>Brassicaceae</taxon>
        <taxon>Brassiceae</taxon>
        <taxon>Brassica</taxon>
    </lineage>
</organism>
<dbReference type="AlphaFoldDB" id="A0A8S9JJN1"/>
<dbReference type="EMBL" id="QGKW02001660">
    <property type="protein sequence ID" value="KAF2582770.1"/>
    <property type="molecule type" value="Genomic_DNA"/>
</dbReference>
<feature type="repeat" description="RCC1" evidence="2">
    <location>
        <begin position="282"/>
        <end position="329"/>
    </location>
</feature>
<keyword evidence="1" id="KW-0677">Repeat</keyword>
<dbReference type="Gene3D" id="2.130.10.30">
    <property type="entry name" value="Regulator of chromosome condensation 1/beta-lactamase-inhibitor protein II"/>
    <property type="match status" value="1"/>
</dbReference>
<comment type="caution">
    <text evidence="5">The sequence shown here is derived from an EMBL/GenBank/DDBJ whole genome shotgun (WGS) entry which is preliminary data.</text>
</comment>
<accession>A0A8S9JJN1</accession>
<dbReference type="PANTHER" id="PTHR22872:SF10">
    <property type="entry name" value="ULTRAVIOLET-B RECEPTOR UVR8"/>
    <property type="match status" value="1"/>
</dbReference>
<protein>
    <recommendedName>
        <fullName evidence="4">RCC1-like domain-containing protein</fullName>
    </recommendedName>
</protein>
<dbReference type="InterPro" id="IPR051625">
    <property type="entry name" value="Signaling_Regulatory_Domain"/>
</dbReference>
<dbReference type="Pfam" id="PF25390">
    <property type="entry name" value="WD40_RLD"/>
    <property type="match status" value="1"/>
</dbReference>